<evidence type="ECO:0000313" key="3">
    <source>
        <dbReference type="Proteomes" id="UP000678281"/>
    </source>
</evidence>
<organism evidence="2 3">
    <name type="scientific">Devosia litorisediminis</name>
    <dbReference type="NCBI Taxonomy" id="2829817"/>
    <lineage>
        <taxon>Bacteria</taxon>
        <taxon>Pseudomonadati</taxon>
        <taxon>Pseudomonadota</taxon>
        <taxon>Alphaproteobacteria</taxon>
        <taxon>Hyphomicrobiales</taxon>
        <taxon>Devosiaceae</taxon>
        <taxon>Devosia</taxon>
    </lineage>
</organism>
<name>A0A942IF77_9HYPH</name>
<dbReference type="RefSeq" id="WP_212660165.1">
    <property type="nucleotide sequence ID" value="NZ_JAGXTP010000004.1"/>
</dbReference>
<protein>
    <submittedName>
        <fullName evidence="2">Uncharacterized protein</fullName>
    </submittedName>
</protein>
<dbReference type="EMBL" id="JAGXTP010000004">
    <property type="protein sequence ID" value="MBS3850524.1"/>
    <property type="molecule type" value="Genomic_DNA"/>
</dbReference>
<evidence type="ECO:0000256" key="1">
    <source>
        <dbReference type="SAM" id="Phobius"/>
    </source>
</evidence>
<dbReference type="Proteomes" id="UP000678281">
    <property type="component" value="Unassembled WGS sequence"/>
</dbReference>
<proteinExistence type="predicted"/>
<evidence type="ECO:0000313" key="2">
    <source>
        <dbReference type="EMBL" id="MBS3850524.1"/>
    </source>
</evidence>
<keyword evidence="3" id="KW-1185">Reference proteome</keyword>
<dbReference type="AlphaFoldDB" id="A0A942IF77"/>
<comment type="caution">
    <text evidence="2">The sequence shown here is derived from an EMBL/GenBank/DDBJ whole genome shotgun (WGS) entry which is preliminary data.</text>
</comment>
<feature type="transmembrane region" description="Helical" evidence="1">
    <location>
        <begin position="38"/>
        <end position="60"/>
    </location>
</feature>
<keyword evidence="1" id="KW-0812">Transmembrane</keyword>
<reference evidence="2" key="1">
    <citation type="submission" date="2021-04" db="EMBL/GenBank/DDBJ databases">
        <title>Devosia litorisediminis sp. nov., isolated from a sand dune.</title>
        <authorList>
            <person name="Park S."/>
            <person name="Yoon J.-H."/>
        </authorList>
    </citation>
    <scope>NUCLEOTIDE SEQUENCE</scope>
    <source>
        <strain evidence="2">BSSL-BM10</strain>
    </source>
</reference>
<keyword evidence="1" id="KW-0472">Membrane</keyword>
<feature type="transmembrane region" description="Helical" evidence="1">
    <location>
        <begin position="6"/>
        <end position="26"/>
    </location>
</feature>
<keyword evidence="1" id="KW-1133">Transmembrane helix</keyword>
<gene>
    <name evidence="2" type="ORF">KD146_17635</name>
</gene>
<sequence>MAALSGIVIFGGMWAVLAVPCWILWWRRGEAVPSAFAFGAYGLAAIIWISFVIAVDPVMFAL</sequence>
<accession>A0A942IF77</accession>